<keyword evidence="1" id="KW-0472">Membrane</keyword>
<dbReference type="STRING" id="59733.SAMN05421769_1872"/>
<feature type="transmembrane region" description="Helical" evidence="1">
    <location>
        <begin position="28"/>
        <end position="47"/>
    </location>
</feature>
<dbReference type="GeneID" id="93132512"/>
<reference evidence="3" key="1">
    <citation type="submission" date="2016-12" db="EMBL/GenBank/DDBJ databases">
        <authorList>
            <person name="Varghese N."/>
            <person name="Submissions S."/>
        </authorList>
    </citation>
    <scope>NUCLEOTIDE SEQUENCE [LARGE SCALE GENOMIC DNA]</scope>
    <source>
        <strain evidence="3">DSM 16779</strain>
    </source>
</reference>
<name>A0A1N6G553_9FLAO</name>
<evidence type="ECO:0000256" key="1">
    <source>
        <dbReference type="SAM" id="Phobius"/>
    </source>
</evidence>
<gene>
    <name evidence="2" type="ORF">SAMN05421769_1872</name>
</gene>
<proteinExistence type="predicted"/>
<organism evidence="2 3">
    <name type="scientific">Chryseobacterium scophthalmum</name>
    <dbReference type="NCBI Taxonomy" id="59733"/>
    <lineage>
        <taxon>Bacteria</taxon>
        <taxon>Pseudomonadati</taxon>
        <taxon>Bacteroidota</taxon>
        <taxon>Flavobacteriia</taxon>
        <taxon>Flavobacteriales</taxon>
        <taxon>Weeksellaceae</taxon>
        <taxon>Chryseobacterium group</taxon>
        <taxon>Chryseobacterium</taxon>
    </lineage>
</organism>
<dbReference type="RefSeq" id="WP_228418650.1">
    <property type="nucleotide sequence ID" value="NZ_FSRQ01000001.1"/>
</dbReference>
<dbReference type="EMBL" id="FSRQ01000001">
    <property type="protein sequence ID" value="SIO02648.1"/>
    <property type="molecule type" value="Genomic_DNA"/>
</dbReference>
<accession>A0A1N6G553</accession>
<evidence type="ECO:0000313" key="3">
    <source>
        <dbReference type="Proteomes" id="UP000184782"/>
    </source>
</evidence>
<keyword evidence="3" id="KW-1185">Reference proteome</keyword>
<sequence>MVLKFFFLLSFVTNKTYLYIFVKMLRRYTAILFLIVAQIMILGHGIVSHHHHLEIVNDEHHNGKNNGETPLEIAFSGFIHAGENISFTNSSETKIVISKDDVKSIKALPIHFTAPVEYIVDYQKNTFPPDRHIIYLPPLHGAYSLRGPPSFIVA</sequence>
<dbReference type="Proteomes" id="UP000184782">
    <property type="component" value="Unassembled WGS sequence"/>
</dbReference>
<protein>
    <submittedName>
        <fullName evidence="2">Uncharacterized protein</fullName>
    </submittedName>
</protein>
<evidence type="ECO:0000313" key="2">
    <source>
        <dbReference type="EMBL" id="SIO02648.1"/>
    </source>
</evidence>
<dbReference type="AlphaFoldDB" id="A0A1N6G553"/>
<keyword evidence="1" id="KW-1133">Transmembrane helix</keyword>
<keyword evidence="1" id="KW-0812">Transmembrane</keyword>